<accession>A0A0G0QXM3</accession>
<evidence type="ECO:0000313" key="2">
    <source>
        <dbReference type="EMBL" id="KKR42181.1"/>
    </source>
</evidence>
<sequence>MRERQIDSRPFNRIFGPEIHHDNFPGTPGYIFNPDTGDYEPISMQQSIESSIIAEDSSGPKDPRNDNTKLVSQSASTQKVIEKVLVGAR</sequence>
<evidence type="ECO:0000313" key="3">
    <source>
        <dbReference type="Proteomes" id="UP000034881"/>
    </source>
</evidence>
<gene>
    <name evidence="2" type="ORF">UT77_C0004G0165</name>
</gene>
<comment type="caution">
    <text evidence="2">The sequence shown here is derived from an EMBL/GenBank/DDBJ whole genome shotgun (WGS) entry which is preliminary data.</text>
</comment>
<reference evidence="2 3" key="1">
    <citation type="journal article" date="2015" name="Nature">
        <title>rRNA introns, odd ribosomes, and small enigmatic genomes across a large radiation of phyla.</title>
        <authorList>
            <person name="Brown C.T."/>
            <person name="Hug L.A."/>
            <person name="Thomas B.C."/>
            <person name="Sharon I."/>
            <person name="Castelle C.J."/>
            <person name="Singh A."/>
            <person name="Wilkins M.J."/>
            <person name="Williams K.H."/>
            <person name="Banfield J.F."/>
        </authorList>
    </citation>
    <scope>NUCLEOTIDE SEQUENCE [LARGE SCALE GENOMIC DNA]</scope>
</reference>
<dbReference type="EMBL" id="LBYB01000004">
    <property type="protein sequence ID" value="KKR42181.1"/>
    <property type="molecule type" value="Genomic_DNA"/>
</dbReference>
<protein>
    <submittedName>
        <fullName evidence="2">Uncharacterized protein</fullName>
    </submittedName>
</protein>
<proteinExistence type="predicted"/>
<name>A0A0G0QXM3_9BACT</name>
<feature type="region of interest" description="Disordered" evidence="1">
    <location>
        <begin position="1"/>
        <end position="22"/>
    </location>
</feature>
<dbReference type="Proteomes" id="UP000034881">
    <property type="component" value="Unassembled WGS sequence"/>
</dbReference>
<feature type="region of interest" description="Disordered" evidence="1">
    <location>
        <begin position="54"/>
        <end position="74"/>
    </location>
</feature>
<organism evidence="2 3">
    <name type="scientific">Candidatus Daviesbacteria bacterium GW2011_GWC2_40_12</name>
    <dbReference type="NCBI Taxonomy" id="1618431"/>
    <lineage>
        <taxon>Bacteria</taxon>
        <taxon>Candidatus Daviesiibacteriota</taxon>
    </lineage>
</organism>
<evidence type="ECO:0000256" key="1">
    <source>
        <dbReference type="SAM" id="MobiDB-lite"/>
    </source>
</evidence>
<dbReference type="AlphaFoldDB" id="A0A0G0QXM3"/>
<feature type="compositionally biased region" description="Basic and acidic residues" evidence="1">
    <location>
        <begin position="58"/>
        <end position="67"/>
    </location>
</feature>